<evidence type="ECO:0000256" key="1">
    <source>
        <dbReference type="SAM" id="MobiDB-lite"/>
    </source>
</evidence>
<evidence type="ECO:0000313" key="3">
    <source>
        <dbReference type="EMBL" id="KAB0683012.1"/>
    </source>
</evidence>
<dbReference type="InterPro" id="IPR022496">
    <property type="entry name" value="T6A_TsaB"/>
</dbReference>
<keyword evidence="4" id="KW-1185">Reference proteome</keyword>
<dbReference type="GO" id="GO:0002949">
    <property type="term" value="P:tRNA threonylcarbamoyladenosine modification"/>
    <property type="evidence" value="ECO:0007669"/>
    <property type="project" value="InterPro"/>
</dbReference>
<gene>
    <name evidence="3" type="primary">tsaB</name>
    <name evidence="3" type="ORF">F6X38_01895</name>
</gene>
<dbReference type="GO" id="GO:0016740">
    <property type="term" value="F:transferase activity"/>
    <property type="evidence" value="ECO:0007669"/>
    <property type="project" value="UniProtKB-KW"/>
</dbReference>
<dbReference type="InterPro" id="IPR043129">
    <property type="entry name" value="ATPase_NBD"/>
</dbReference>
<dbReference type="InterPro" id="IPR000905">
    <property type="entry name" value="Gcp-like_dom"/>
</dbReference>
<protein>
    <submittedName>
        <fullName evidence="3">tRNA (Adenosine(37)-N6)-threonylcarbamoyltransferase complex dimerization subunit type 1 TsaB</fullName>
    </submittedName>
</protein>
<comment type="caution">
    <text evidence="3">The sequence shown here is derived from an EMBL/GenBank/DDBJ whole genome shotgun (WGS) entry which is preliminary data.</text>
</comment>
<dbReference type="PANTHER" id="PTHR11735">
    <property type="entry name" value="TRNA N6-ADENOSINE THREONYLCARBAMOYLTRANSFERASE"/>
    <property type="match status" value="1"/>
</dbReference>
<feature type="region of interest" description="Disordered" evidence="1">
    <location>
        <begin position="194"/>
        <end position="232"/>
    </location>
</feature>
<keyword evidence="3" id="KW-0808">Transferase</keyword>
<dbReference type="EMBL" id="VZDO01000001">
    <property type="protein sequence ID" value="KAB0683012.1"/>
    <property type="molecule type" value="Genomic_DNA"/>
</dbReference>
<dbReference type="Pfam" id="PF00814">
    <property type="entry name" value="TsaD"/>
    <property type="match status" value="1"/>
</dbReference>
<accession>A0A7V7TYI2</accession>
<dbReference type="AlphaFoldDB" id="A0A7V7TYI2"/>
<dbReference type="Proteomes" id="UP000432089">
    <property type="component" value="Unassembled WGS sequence"/>
</dbReference>
<dbReference type="Gene3D" id="3.30.420.40">
    <property type="match status" value="2"/>
</dbReference>
<proteinExistence type="predicted"/>
<evidence type="ECO:0000259" key="2">
    <source>
        <dbReference type="Pfam" id="PF00814"/>
    </source>
</evidence>
<feature type="domain" description="Gcp-like" evidence="2">
    <location>
        <begin position="32"/>
        <end position="122"/>
    </location>
</feature>
<dbReference type="NCBIfam" id="TIGR03725">
    <property type="entry name" value="T6A_YeaZ"/>
    <property type="match status" value="1"/>
</dbReference>
<name>A0A7V7TYI2_9HYPH</name>
<reference evidence="3 4" key="1">
    <citation type="submission" date="2019-09" db="EMBL/GenBank/DDBJ databases">
        <title>YIM 132180 draft genome.</title>
        <authorList>
            <person name="Zhang K."/>
        </authorList>
    </citation>
    <scope>NUCLEOTIDE SEQUENCE [LARGE SCALE GENOMIC DNA]</scope>
    <source>
        <strain evidence="3 4">YIM 132180</strain>
    </source>
</reference>
<dbReference type="PANTHER" id="PTHR11735:SF11">
    <property type="entry name" value="TRNA THREONYLCARBAMOYLADENOSINE BIOSYNTHESIS PROTEIN TSAB"/>
    <property type="match status" value="1"/>
</dbReference>
<organism evidence="3 4">
    <name type="scientific">Plantimonas leprariae</name>
    <dbReference type="NCBI Taxonomy" id="2615207"/>
    <lineage>
        <taxon>Bacteria</taxon>
        <taxon>Pseudomonadati</taxon>
        <taxon>Pseudomonadota</taxon>
        <taxon>Alphaproteobacteria</taxon>
        <taxon>Hyphomicrobiales</taxon>
        <taxon>Aurantimonadaceae</taxon>
        <taxon>Plantimonas</taxon>
    </lineage>
</organism>
<dbReference type="SUPFAM" id="SSF53067">
    <property type="entry name" value="Actin-like ATPase domain"/>
    <property type="match status" value="1"/>
</dbReference>
<dbReference type="GO" id="GO:0005829">
    <property type="term" value="C:cytosol"/>
    <property type="evidence" value="ECO:0007669"/>
    <property type="project" value="TreeGrafter"/>
</dbReference>
<dbReference type="CDD" id="cd24032">
    <property type="entry name" value="ASKHA_NBD_TsaB"/>
    <property type="match status" value="1"/>
</dbReference>
<evidence type="ECO:0000313" key="4">
    <source>
        <dbReference type="Proteomes" id="UP000432089"/>
    </source>
</evidence>
<sequence>MLAIDTAGSRCSVALVAGDGRALAARDPDLGRGHAERLMGLVGEVLEEAGAAYGDLSRIAVSVGPGSFTGLRVGVAAARGLALALGLPVVGVSTLEALAEPFRADGPTLAAIDAKRGEVWLAGFGPDDAVFLLPIAVALDGLPGALEALPVPAVVAGSGASILAASFPGARVENGEGRVDVVALARIAMRRSAGEPPRPLYLRGADAKPQRSGLSVRDSRDPDLAPTGPGGR</sequence>